<feature type="region of interest" description="Disordered" evidence="1">
    <location>
        <begin position="119"/>
        <end position="164"/>
    </location>
</feature>
<dbReference type="STRING" id="765915.A0A1Y2HZ26"/>
<organism evidence="3 4">
    <name type="scientific">Catenaria anguillulae PL171</name>
    <dbReference type="NCBI Taxonomy" id="765915"/>
    <lineage>
        <taxon>Eukaryota</taxon>
        <taxon>Fungi</taxon>
        <taxon>Fungi incertae sedis</taxon>
        <taxon>Blastocladiomycota</taxon>
        <taxon>Blastocladiomycetes</taxon>
        <taxon>Blastocladiales</taxon>
        <taxon>Catenariaceae</taxon>
        <taxon>Catenaria</taxon>
    </lineage>
</organism>
<sequence length="339" mass="35163">MTCVRNGPGPVIQGVPQFPNQAAQSAAEKPDDSIPPRPPSASTRATASATTSTTTSTSRVSSTATPPTGSATSVSNTRSDDSSTASSFPLSWPILAGICLLIGVASAVLCGRVRRYKPRPPTTPPQGPFPGQTVAPPPKPTHTSAPPIPSPAPSPPTPVSSQPYGSAIEHHVEYVTIGQTNTVVEVPLQPLTSSNPYAYPPQSPTQMLMPMPLPQPQIHPFEAQPNGRMQMPTPQRMSLNGSTLHSQLSSSSPYPPAPQVQVQADSVANSTSDPWGVRVEVASGPCDAELALPSRRHSDAELALPGGFQQGATVQVHGNPEDDELVLPGPGHVGGVANK</sequence>
<feature type="compositionally biased region" description="Low complexity" evidence="1">
    <location>
        <begin position="40"/>
        <end position="75"/>
    </location>
</feature>
<dbReference type="Proteomes" id="UP000193411">
    <property type="component" value="Unassembled WGS sequence"/>
</dbReference>
<feature type="region of interest" description="Disordered" evidence="1">
    <location>
        <begin position="312"/>
        <end position="339"/>
    </location>
</feature>
<keyword evidence="2" id="KW-0472">Membrane</keyword>
<dbReference type="AlphaFoldDB" id="A0A1Y2HZ26"/>
<feature type="compositionally biased region" description="Pro residues" evidence="1">
    <location>
        <begin position="135"/>
        <end position="158"/>
    </location>
</feature>
<keyword evidence="2" id="KW-1133">Transmembrane helix</keyword>
<feature type="region of interest" description="Disordered" evidence="1">
    <location>
        <begin position="240"/>
        <end position="262"/>
    </location>
</feature>
<feature type="region of interest" description="Disordered" evidence="1">
    <location>
        <begin position="1"/>
        <end position="87"/>
    </location>
</feature>
<name>A0A1Y2HZ26_9FUNG</name>
<keyword evidence="2" id="KW-0812">Transmembrane</keyword>
<dbReference type="EMBL" id="MCFL01000004">
    <property type="protein sequence ID" value="ORZ39749.1"/>
    <property type="molecule type" value="Genomic_DNA"/>
</dbReference>
<accession>A0A1Y2HZ26</accession>
<reference evidence="3 4" key="1">
    <citation type="submission" date="2016-07" db="EMBL/GenBank/DDBJ databases">
        <title>Pervasive Adenine N6-methylation of Active Genes in Fungi.</title>
        <authorList>
            <consortium name="DOE Joint Genome Institute"/>
            <person name="Mondo S.J."/>
            <person name="Dannebaum R.O."/>
            <person name="Kuo R.C."/>
            <person name="Labutti K."/>
            <person name="Haridas S."/>
            <person name="Kuo A."/>
            <person name="Salamov A."/>
            <person name="Ahrendt S.R."/>
            <person name="Lipzen A."/>
            <person name="Sullivan W."/>
            <person name="Andreopoulos W.B."/>
            <person name="Clum A."/>
            <person name="Lindquist E."/>
            <person name="Daum C."/>
            <person name="Ramamoorthy G.K."/>
            <person name="Gryganskyi A."/>
            <person name="Culley D."/>
            <person name="Magnuson J.K."/>
            <person name="James T.Y."/>
            <person name="O'Malley M.A."/>
            <person name="Stajich J.E."/>
            <person name="Spatafora J.W."/>
            <person name="Visel A."/>
            <person name="Grigoriev I.V."/>
        </authorList>
    </citation>
    <scope>NUCLEOTIDE SEQUENCE [LARGE SCALE GENOMIC DNA]</scope>
    <source>
        <strain evidence="3 4">PL171</strain>
    </source>
</reference>
<evidence type="ECO:0000256" key="2">
    <source>
        <dbReference type="SAM" id="Phobius"/>
    </source>
</evidence>
<comment type="caution">
    <text evidence="3">The sequence shown here is derived from an EMBL/GenBank/DDBJ whole genome shotgun (WGS) entry which is preliminary data.</text>
</comment>
<evidence type="ECO:0000256" key="1">
    <source>
        <dbReference type="SAM" id="MobiDB-lite"/>
    </source>
</evidence>
<feature type="transmembrane region" description="Helical" evidence="2">
    <location>
        <begin position="90"/>
        <end position="110"/>
    </location>
</feature>
<evidence type="ECO:0000313" key="3">
    <source>
        <dbReference type="EMBL" id="ORZ39749.1"/>
    </source>
</evidence>
<evidence type="ECO:0008006" key="5">
    <source>
        <dbReference type="Google" id="ProtNLM"/>
    </source>
</evidence>
<proteinExistence type="predicted"/>
<gene>
    <name evidence="3" type="ORF">BCR44DRAFT_77006</name>
</gene>
<keyword evidence="4" id="KW-1185">Reference proteome</keyword>
<feature type="compositionally biased region" description="Pro residues" evidence="1">
    <location>
        <begin position="119"/>
        <end position="128"/>
    </location>
</feature>
<evidence type="ECO:0000313" key="4">
    <source>
        <dbReference type="Proteomes" id="UP000193411"/>
    </source>
</evidence>
<protein>
    <recommendedName>
        <fullName evidence="5">Transmembrane protein</fullName>
    </recommendedName>
</protein>